<keyword evidence="8" id="KW-1185">Reference proteome</keyword>
<keyword evidence="4" id="KW-0524">Neurogenesis</keyword>
<keyword evidence="5" id="KW-0539">Nucleus</keyword>
<keyword evidence="3" id="KW-0221">Differentiation</keyword>
<dbReference type="PROSITE" id="PS50888">
    <property type="entry name" value="BHLH"/>
    <property type="match status" value="1"/>
</dbReference>
<evidence type="ECO:0000256" key="5">
    <source>
        <dbReference type="ARBA" id="ARBA00023242"/>
    </source>
</evidence>
<dbReference type="GeneID" id="101845838"/>
<dbReference type="Gene3D" id="4.10.280.10">
    <property type="entry name" value="Helix-loop-helix DNA-binding domain"/>
    <property type="match status" value="1"/>
</dbReference>
<name>A0ABM0JJF1_APLCA</name>
<dbReference type="SUPFAM" id="SSF47459">
    <property type="entry name" value="HLH, helix-loop-helix DNA-binding domain"/>
    <property type="match status" value="1"/>
</dbReference>
<proteinExistence type="predicted"/>
<dbReference type="InterPro" id="IPR036638">
    <property type="entry name" value="HLH_DNA-bd_sf"/>
</dbReference>
<evidence type="ECO:0000313" key="9">
    <source>
        <dbReference type="RefSeq" id="XP_005095025.1"/>
    </source>
</evidence>
<keyword evidence="2" id="KW-0217">Developmental protein</keyword>
<reference evidence="9" key="1">
    <citation type="submission" date="2025-08" db="UniProtKB">
        <authorList>
            <consortium name="RefSeq"/>
        </authorList>
    </citation>
    <scope>IDENTIFICATION</scope>
</reference>
<feature type="compositionally biased region" description="Basic residues" evidence="6">
    <location>
        <begin position="288"/>
        <end position="309"/>
    </location>
</feature>
<evidence type="ECO:0000256" key="2">
    <source>
        <dbReference type="ARBA" id="ARBA00022473"/>
    </source>
</evidence>
<feature type="compositionally biased region" description="Polar residues" evidence="6">
    <location>
        <begin position="371"/>
        <end position="396"/>
    </location>
</feature>
<dbReference type="InterPro" id="IPR011598">
    <property type="entry name" value="bHLH_dom"/>
</dbReference>
<evidence type="ECO:0000256" key="6">
    <source>
        <dbReference type="SAM" id="MobiDB-lite"/>
    </source>
</evidence>
<dbReference type="RefSeq" id="XP_005095025.1">
    <property type="nucleotide sequence ID" value="XM_005094968.2"/>
</dbReference>
<dbReference type="CDD" id="cd11431">
    <property type="entry name" value="bHLH_TS_taxi_Dei"/>
    <property type="match status" value="1"/>
</dbReference>
<organism evidence="8 9">
    <name type="scientific">Aplysia californica</name>
    <name type="common">California sea hare</name>
    <dbReference type="NCBI Taxonomy" id="6500"/>
    <lineage>
        <taxon>Eukaryota</taxon>
        <taxon>Metazoa</taxon>
        <taxon>Spiralia</taxon>
        <taxon>Lophotrochozoa</taxon>
        <taxon>Mollusca</taxon>
        <taxon>Gastropoda</taxon>
        <taxon>Heterobranchia</taxon>
        <taxon>Euthyneura</taxon>
        <taxon>Tectipleura</taxon>
        <taxon>Aplysiida</taxon>
        <taxon>Aplysioidea</taxon>
        <taxon>Aplysiidae</taxon>
        <taxon>Aplysia</taxon>
    </lineage>
</organism>
<dbReference type="Pfam" id="PF00010">
    <property type="entry name" value="HLH"/>
    <property type="match status" value="1"/>
</dbReference>
<dbReference type="PANTHER" id="PTHR19290:SF162">
    <property type="entry name" value="TRANSCRIPTION FACTOR ATOH7"/>
    <property type="match status" value="1"/>
</dbReference>
<feature type="region of interest" description="Disordered" evidence="6">
    <location>
        <begin position="272"/>
        <end position="480"/>
    </location>
</feature>
<sequence length="660" mass="70739">MEVDCSLDEFAQVFAVNGYINDDSCFGDADLPSMLSALDSASVLDSPESFPDSPCSDDDLSRVLELAQLPSPSLLQTCLPDNFTSTKASLHCNTNNNNSHISNLITTNNNINSNDNGRCGLIGHQQANMMRMIPTGRNVSKSRDPCIANAVLGHTLDSLSLTLRSGIENAHKELRLDKSIIEDSDPFSMSSIFDAKDVLNNNCFAPDNLTVGNGGSRVEDHHGINLISSSTSHHLQRSDNGGCDIFTNATSPLEHHAPEFLASSADVVAASPNDVQGGELKPVDPPKQKRKRKSKGYSKPAKSRRKKLKTSPEPSPSPTTSKKSTESKSKAKSQKSCQASAPHTQLSQKTGVLRLPTEDSGFESAEKDPQSDSNSNSSATTITCSNSGADDNNYNTSPRSLSSSGGSPTADPVSTSSPDGETRTLRRSTRSTRNTENYNLRLSSLVKRVETERRQQEPKQPKGKVKPAPLSKYRRRTANARERDRMKEINEAFDNLKDSLPDVGRDDGKNKITKFTILKLALNYIANLRDMLGYGDLGPAFTDGEDVASPETTSSFLSVCPTSVTSLAGEDSCSSLISGQSELDHHQPVTDHTTVNTSLASPSTLIASTSSPPSSSSSTASSSSSSSSSLSPALLRSLSLPANIAVIRGDHKTTLMNFDP</sequence>
<evidence type="ECO:0000256" key="3">
    <source>
        <dbReference type="ARBA" id="ARBA00022782"/>
    </source>
</evidence>
<evidence type="ECO:0000256" key="1">
    <source>
        <dbReference type="ARBA" id="ARBA00004123"/>
    </source>
</evidence>
<dbReference type="Proteomes" id="UP000694888">
    <property type="component" value="Unplaced"/>
</dbReference>
<feature type="domain" description="BHLH" evidence="7">
    <location>
        <begin position="473"/>
        <end position="528"/>
    </location>
</feature>
<feature type="compositionally biased region" description="Low complexity" evidence="6">
    <location>
        <begin position="397"/>
        <end position="408"/>
    </location>
</feature>
<gene>
    <name evidence="9" type="primary">LOC101845838</name>
</gene>
<evidence type="ECO:0000259" key="7">
    <source>
        <dbReference type="PROSITE" id="PS50888"/>
    </source>
</evidence>
<evidence type="ECO:0000256" key="4">
    <source>
        <dbReference type="ARBA" id="ARBA00022902"/>
    </source>
</evidence>
<protein>
    <submittedName>
        <fullName evidence="9">Serine-rich adhesin for platelets</fullName>
    </submittedName>
</protein>
<feature type="compositionally biased region" description="Basic and acidic residues" evidence="6">
    <location>
        <begin position="447"/>
        <end position="460"/>
    </location>
</feature>
<dbReference type="InterPro" id="IPR050359">
    <property type="entry name" value="bHLH_transcription_factors"/>
</dbReference>
<accession>A0ABM0JJF1</accession>
<dbReference type="PANTHER" id="PTHR19290">
    <property type="entry name" value="BASIC HELIX-LOOP-HELIX PROTEIN NEUROGENIN-RELATED"/>
    <property type="match status" value="1"/>
</dbReference>
<feature type="region of interest" description="Disordered" evidence="6">
    <location>
        <begin position="603"/>
        <end position="628"/>
    </location>
</feature>
<evidence type="ECO:0000313" key="8">
    <source>
        <dbReference type="Proteomes" id="UP000694888"/>
    </source>
</evidence>
<dbReference type="SMART" id="SM00353">
    <property type="entry name" value="HLH"/>
    <property type="match status" value="1"/>
</dbReference>
<comment type="subcellular location">
    <subcellularLocation>
        <location evidence="1">Nucleus</location>
    </subcellularLocation>
</comment>
<feature type="compositionally biased region" description="Polar residues" evidence="6">
    <location>
        <begin position="337"/>
        <end position="350"/>
    </location>
</feature>